<feature type="region of interest" description="Disordered" evidence="1">
    <location>
        <begin position="63"/>
        <end position="91"/>
    </location>
</feature>
<sequence length="170" mass="18039">MRPVCQSRRDVTPSCIAAGVTGAVTVLPARLLNDLEAGGESLTPVQVRQRLCPCSGSIRLERPPSPGVALGPTRAALPGGTDSLPSPRMSEPLRRAATLCSRGWRAGWSRAPHQSECGFAGAPAENTPGRCADDPLRTTPGPTNSQAERGKRHVKKKEKIESVEQDQRGT</sequence>
<keyword evidence="3" id="KW-1185">Reference proteome</keyword>
<name>A0AAV7UEF9_PLEWA</name>
<dbReference type="EMBL" id="JANPWB010000005">
    <property type="protein sequence ID" value="KAJ1186092.1"/>
    <property type="molecule type" value="Genomic_DNA"/>
</dbReference>
<feature type="region of interest" description="Disordered" evidence="1">
    <location>
        <begin position="119"/>
        <end position="170"/>
    </location>
</feature>
<evidence type="ECO:0000313" key="2">
    <source>
        <dbReference type="EMBL" id="KAJ1186092.1"/>
    </source>
</evidence>
<comment type="caution">
    <text evidence="2">The sequence shown here is derived from an EMBL/GenBank/DDBJ whole genome shotgun (WGS) entry which is preliminary data.</text>
</comment>
<feature type="compositionally biased region" description="Basic and acidic residues" evidence="1">
    <location>
        <begin position="158"/>
        <end position="170"/>
    </location>
</feature>
<proteinExistence type="predicted"/>
<reference evidence="2" key="1">
    <citation type="journal article" date="2022" name="bioRxiv">
        <title>Sequencing and chromosome-scale assembly of the giantPleurodeles waltlgenome.</title>
        <authorList>
            <person name="Brown T."/>
            <person name="Elewa A."/>
            <person name="Iarovenko S."/>
            <person name="Subramanian E."/>
            <person name="Araus A.J."/>
            <person name="Petzold A."/>
            <person name="Susuki M."/>
            <person name="Suzuki K.-i.T."/>
            <person name="Hayashi T."/>
            <person name="Toyoda A."/>
            <person name="Oliveira C."/>
            <person name="Osipova E."/>
            <person name="Leigh N.D."/>
            <person name="Simon A."/>
            <person name="Yun M.H."/>
        </authorList>
    </citation>
    <scope>NUCLEOTIDE SEQUENCE</scope>
    <source>
        <strain evidence="2">20211129_DDA</strain>
        <tissue evidence="2">Liver</tissue>
    </source>
</reference>
<organism evidence="2 3">
    <name type="scientific">Pleurodeles waltl</name>
    <name type="common">Iberian ribbed newt</name>
    <dbReference type="NCBI Taxonomy" id="8319"/>
    <lineage>
        <taxon>Eukaryota</taxon>
        <taxon>Metazoa</taxon>
        <taxon>Chordata</taxon>
        <taxon>Craniata</taxon>
        <taxon>Vertebrata</taxon>
        <taxon>Euteleostomi</taxon>
        <taxon>Amphibia</taxon>
        <taxon>Batrachia</taxon>
        <taxon>Caudata</taxon>
        <taxon>Salamandroidea</taxon>
        <taxon>Salamandridae</taxon>
        <taxon>Pleurodelinae</taxon>
        <taxon>Pleurodeles</taxon>
    </lineage>
</organism>
<evidence type="ECO:0000313" key="3">
    <source>
        <dbReference type="Proteomes" id="UP001066276"/>
    </source>
</evidence>
<accession>A0AAV7UEF9</accession>
<evidence type="ECO:0000256" key="1">
    <source>
        <dbReference type="SAM" id="MobiDB-lite"/>
    </source>
</evidence>
<gene>
    <name evidence="2" type="ORF">NDU88_002876</name>
</gene>
<dbReference type="Proteomes" id="UP001066276">
    <property type="component" value="Chromosome 3_1"/>
</dbReference>
<dbReference type="AlphaFoldDB" id="A0AAV7UEF9"/>
<protein>
    <submittedName>
        <fullName evidence="2">Uncharacterized protein</fullName>
    </submittedName>
</protein>